<dbReference type="InterPro" id="IPR018625">
    <property type="entry name" value="Pet100"/>
</dbReference>
<dbReference type="OMA" id="FKFAVYI"/>
<accession>D3B6I4</accession>
<organism evidence="3 4">
    <name type="scientific">Heterostelium pallidum (strain ATCC 26659 / Pp 5 / PN500)</name>
    <name type="common">Cellular slime mold</name>
    <name type="synonym">Polysphondylium pallidum</name>
    <dbReference type="NCBI Taxonomy" id="670386"/>
    <lineage>
        <taxon>Eukaryota</taxon>
        <taxon>Amoebozoa</taxon>
        <taxon>Evosea</taxon>
        <taxon>Eumycetozoa</taxon>
        <taxon>Dictyostelia</taxon>
        <taxon>Acytosteliales</taxon>
        <taxon>Acytosteliaceae</taxon>
        <taxon>Heterostelium</taxon>
    </lineage>
</organism>
<keyword evidence="1" id="KW-0175">Coiled coil</keyword>
<dbReference type="Pfam" id="PF09803">
    <property type="entry name" value="Pet100"/>
    <property type="match status" value="1"/>
</dbReference>
<feature type="coiled-coil region" evidence="1">
    <location>
        <begin position="66"/>
        <end position="118"/>
    </location>
</feature>
<evidence type="ECO:0000256" key="1">
    <source>
        <dbReference type="SAM" id="Coils"/>
    </source>
</evidence>
<dbReference type="InParanoid" id="D3B6I4"/>
<dbReference type="RefSeq" id="XP_020435071.1">
    <property type="nucleotide sequence ID" value="XM_020574657.1"/>
</dbReference>
<name>D3B6I4_HETP5</name>
<evidence type="ECO:0000256" key="2">
    <source>
        <dbReference type="SAM" id="Phobius"/>
    </source>
</evidence>
<dbReference type="AlphaFoldDB" id="D3B6I4"/>
<keyword evidence="2" id="KW-1133">Transmembrane helix</keyword>
<feature type="transmembrane region" description="Helical" evidence="2">
    <location>
        <begin position="13"/>
        <end position="29"/>
    </location>
</feature>
<sequence>MVKKWGGLEYFKFAVYIIMPISCSLYILDNDRLNNLIKKYQFVVYPPELHAPEDVKNMIREAAIKREQRLAANQGIEEQMQQQREEKHQQFLNRYQIRKEQDKIVAQKTNEKQQQQQQ</sequence>
<reference evidence="3 4" key="1">
    <citation type="journal article" date="2011" name="Genome Res.">
        <title>Phylogeny-wide analysis of social amoeba genomes highlights ancient origins for complex intercellular communication.</title>
        <authorList>
            <person name="Heidel A.J."/>
            <person name="Lawal H.M."/>
            <person name="Felder M."/>
            <person name="Schilde C."/>
            <person name="Helps N.R."/>
            <person name="Tunggal B."/>
            <person name="Rivero F."/>
            <person name="John U."/>
            <person name="Schleicher M."/>
            <person name="Eichinger L."/>
            <person name="Platzer M."/>
            <person name="Noegel A.A."/>
            <person name="Schaap P."/>
            <person name="Gloeckner G."/>
        </authorList>
    </citation>
    <scope>NUCLEOTIDE SEQUENCE [LARGE SCALE GENOMIC DNA]</scope>
    <source>
        <strain evidence="4">ATCC 26659 / Pp 5 / PN500</strain>
    </source>
</reference>
<dbReference type="GeneID" id="31359219"/>
<comment type="caution">
    <text evidence="3">The sequence shown here is derived from an EMBL/GenBank/DDBJ whole genome shotgun (WGS) entry which is preliminary data.</text>
</comment>
<gene>
    <name evidence="3" type="ORF">PPL_03732</name>
</gene>
<keyword evidence="4" id="KW-1185">Reference proteome</keyword>
<protein>
    <submittedName>
        <fullName evidence="3">Uncharacterized protein</fullName>
    </submittedName>
</protein>
<dbReference type="Proteomes" id="UP000001396">
    <property type="component" value="Unassembled WGS sequence"/>
</dbReference>
<proteinExistence type="predicted"/>
<keyword evidence="2" id="KW-0812">Transmembrane</keyword>
<evidence type="ECO:0000313" key="4">
    <source>
        <dbReference type="Proteomes" id="UP000001396"/>
    </source>
</evidence>
<dbReference type="EMBL" id="ADBJ01000017">
    <property type="protein sequence ID" value="EFA82954.1"/>
    <property type="molecule type" value="Genomic_DNA"/>
</dbReference>
<keyword evidence="2" id="KW-0472">Membrane</keyword>
<evidence type="ECO:0000313" key="3">
    <source>
        <dbReference type="EMBL" id="EFA82954.1"/>
    </source>
</evidence>